<protein>
    <submittedName>
        <fullName evidence="1">Putative head protein</fullName>
    </submittedName>
</protein>
<accession>A0A127VHY1</accession>
<dbReference type="Gene3D" id="3.90.1690.10">
    <property type="entry name" value="phage-related protein like domain"/>
    <property type="match status" value="1"/>
</dbReference>
<proteinExistence type="predicted"/>
<evidence type="ECO:0000313" key="1">
    <source>
        <dbReference type="EMBL" id="AMQ00936.1"/>
    </source>
</evidence>
<dbReference type="AlphaFoldDB" id="A0A127VHY1"/>
<dbReference type="Pfam" id="PF03864">
    <property type="entry name" value="Phage_cap_E"/>
    <property type="match status" value="1"/>
</dbReference>
<keyword evidence="2" id="KW-1185">Reference proteome</keyword>
<evidence type="ECO:0000313" key="2">
    <source>
        <dbReference type="Proteomes" id="UP000071561"/>
    </source>
</evidence>
<dbReference type="EMBL" id="CP014504">
    <property type="protein sequence ID" value="AMQ00936.1"/>
    <property type="molecule type" value="Genomic_DNA"/>
</dbReference>
<dbReference type="InterPro" id="IPR005564">
    <property type="entry name" value="Major_capsid_GpE"/>
</dbReference>
<dbReference type="InterPro" id="IPR053738">
    <property type="entry name" value="Lambda_capsid_assembly"/>
</dbReference>
<dbReference type="Proteomes" id="UP000071561">
    <property type="component" value="Chromosome"/>
</dbReference>
<dbReference type="PATRIC" id="fig|188932.3.peg.4241"/>
<dbReference type="OrthoDB" id="1402948at2"/>
<reference evidence="1 2" key="1">
    <citation type="submission" date="2016-03" db="EMBL/GenBank/DDBJ databases">
        <title>Complete genome sequence of Pedobacter cryoconitis PAMC 27485.</title>
        <authorList>
            <person name="Lee J."/>
            <person name="Kim O.-S."/>
        </authorList>
    </citation>
    <scope>NUCLEOTIDE SEQUENCE [LARGE SCALE GENOMIC DNA]</scope>
    <source>
        <strain evidence="1 2">PAMC 27485</strain>
    </source>
</reference>
<gene>
    <name evidence="1" type="ORF">AY601_4085</name>
</gene>
<name>A0A127VHY1_9SPHI</name>
<sequence>MINVQELVPAFRQADAQAYIQTFPFDILPYQSVFPLLYQPDLRWSGIEAEFGAKVMADVVAFNSRAPRKGRNLPTKISGDIPKIEIARDKMETDFNTLRSLENAVRLLPDGPTKKQAMQRILDWHYEDQTFAVDGVNARLEWIAKQIASKGKYSLTLINNEAGVQTKIDVDFGIPADQLVNAAKDWSAADADPIADIRTRKKAAKAKNRVLQYMTMEEDTFENFAANEKVQKFCATYVVNALNLQQLPDLDTVNLALKRQKLPIIKIWESAMVQEGKDGSQTQITGWEEGNVTFHELPTLGNTQYTTSADEYVNAGVAQKTKSGIVLLKTWGEEDPITVITKAVAYATPVLNNSKNIHILKTKLAA</sequence>
<dbReference type="RefSeq" id="WP_068404476.1">
    <property type="nucleotide sequence ID" value="NZ_CP014504.1"/>
</dbReference>
<dbReference type="KEGG" id="pcm:AY601_4085"/>
<organism evidence="1 2">
    <name type="scientific">Pedobacter cryoconitis</name>
    <dbReference type="NCBI Taxonomy" id="188932"/>
    <lineage>
        <taxon>Bacteria</taxon>
        <taxon>Pseudomonadati</taxon>
        <taxon>Bacteroidota</taxon>
        <taxon>Sphingobacteriia</taxon>
        <taxon>Sphingobacteriales</taxon>
        <taxon>Sphingobacteriaceae</taxon>
        <taxon>Pedobacter</taxon>
    </lineage>
</organism>